<comment type="caution">
    <text evidence="2">The sequence shown here is derived from an EMBL/GenBank/DDBJ whole genome shotgun (WGS) entry which is preliminary data.</text>
</comment>
<evidence type="ECO:0000313" key="3">
    <source>
        <dbReference type="Proteomes" id="UP000483286"/>
    </source>
</evidence>
<accession>A0A7C9M976</accession>
<gene>
    <name evidence="2" type="ORF">GO986_11980</name>
</gene>
<organism evidence="2 3">
    <name type="scientific">Deinococcus arboris</name>
    <dbReference type="NCBI Taxonomy" id="2682977"/>
    <lineage>
        <taxon>Bacteria</taxon>
        <taxon>Thermotogati</taxon>
        <taxon>Deinococcota</taxon>
        <taxon>Deinococci</taxon>
        <taxon>Deinococcales</taxon>
        <taxon>Deinococcaceae</taxon>
        <taxon>Deinococcus</taxon>
    </lineage>
</organism>
<dbReference type="EMBL" id="WQLB01000015">
    <property type="protein sequence ID" value="MVN87483.1"/>
    <property type="molecule type" value="Genomic_DNA"/>
</dbReference>
<evidence type="ECO:0000313" key="2">
    <source>
        <dbReference type="EMBL" id="MVN87483.1"/>
    </source>
</evidence>
<name>A0A7C9M976_9DEIO</name>
<reference evidence="2 3" key="1">
    <citation type="submission" date="2019-12" db="EMBL/GenBank/DDBJ databases">
        <title>Deinococcus sp. HMF7620 Genome sequencing and assembly.</title>
        <authorList>
            <person name="Kang H."/>
            <person name="Kim H."/>
            <person name="Joh K."/>
        </authorList>
    </citation>
    <scope>NUCLEOTIDE SEQUENCE [LARGE SCALE GENOMIC DNA]</scope>
    <source>
        <strain evidence="2 3">HMF7620</strain>
    </source>
</reference>
<keyword evidence="3" id="KW-1185">Reference proteome</keyword>
<feature type="region of interest" description="Disordered" evidence="1">
    <location>
        <begin position="27"/>
        <end position="47"/>
    </location>
</feature>
<protein>
    <submittedName>
        <fullName evidence="2">Uncharacterized protein</fullName>
    </submittedName>
</protein>
<evidence type="ECO:0000256" key="1">
    <source>
        <dbReference type="SAM" id="MobiDB-lite"/>
    </source>
</evidence>
<proteinExistence type="predicted"/>
<dbReference type="Proteomes" id="UP000483286">
    <property type="component" value="Unassembled WGS sequence"/>
</dbReference>
<sequence>MNTTCPLHPHLAPHPAGRVEDLDRLRVCPPERGDHPGPARDPREPLL</sequence>
<dbReference type="AlphaFoldDB" id="A0A7C9M976"/>
<dbReference type="RefSeq" id="WP_157459539.1">
    <property type="nucleotide sequence ID" value="NZ_WQLB01000015.1"/>
</dbReference>